<dbReference type="PANTHER" id="PTHR43586">
    <property type="entry name" value="CYSTEINE DESULFURASE"/>
    <property type="match status" value="1"/>
</dbReference>
<dbReference type="Proteomes" id="UP001222800">
    <property type="component" value="Chromosome"/>
</dbReference>
<keyword evidence="2" id="KW-0663">Pyridoxal phosphate</keyword>
<dbReference type="Gene3D" id="3.40.640.10">
    <property type="entry name" value="Type I PLP-dependent aspartate aminotransferase-like (Major domain)"/>
    <property type="match status" value="1"/>
</dbReference>
<evidence type="ECO:0000313" key="4">
    <source>
        <dbReference type="EMBL" id="WFD09122.1"/>
    </source>
</evidence>
<proteinExistence type="predicted"/>
<keyword evidence="4" id="KW-0032">Aminotransferase</keyword>
<dbReference type="InterPro" id="IPR015424">
    <property type="entry name" value="PyrdxlP-dep_Trfase"/>
</dbReference>
<evidence type="ECO:0000256" key="1">
    <source>
        <dbReference type="ARBA" id="ARBA00001933"/>
    </source>
</evidence>
<dbReference type="InterPro" id="IPR015421">
    <property type="entry name" value="PyrdxlP-dep_Trfase_major"/>
</dbReference>
<keyword evidence="4" id="KW-0808">Transferase</keyword>
<name>A0ABY8E8A1_9FIRM</name>
<reference evidence="4 5" key="1">
    <citation type="submission" date="2023-03" db="EMBL/GenBank/DDBJ databases">
        <title>Complete genome sequence of Tepidibacter sp. SWIR-1, isolated from a deep-sea hydrothermal vent.</title>
        <authorList>
            <person name="Li X."/>
        </authorList>
    </citation>
    <scope>NUCLEOTIDE SEQUENCE [LARGE SCALE GENOMIC DNA]</scope>
    <source>
        <strain evidence="4 5">SWIR-1</strain>
    </source>
</reference>
<protein>
    <submittedName>
        <fullName evidence="4">Aminotransferase class V-fold PLP-dependent enzyme</fullName>
    </submittedName>
</protein>
<dbReference type="PANTHER" id="PTHR43586:SF8">
    <property type="entry name" value="CYSTEINE DESULFURASE 1, CHLOROPLASTIC"/>
    <property type="match status" value="1"/>
</dbReference>
<organism evidence="4 5">
    <name type="scientific">Tepidibacter hydrothermalis</name>
    <dbReference type="NCBI Taxonomy" id="3036126"/>
    <lineage>
        <taxon>Bacteria</taxon>
        <taxon>Bacillati</taxon>
        <taxon>Bacillota</taxon>
        <taxon>Clostridia</taxon>
        <taxon>Peptostreptococcales</taxon>
        <taxon>Peptostreptococcaceae</taxon>
        <taxon>Tepidibacter</taxon>
    </lineage>
</organism>
<comment type="cofactor">
    <cofactor evidence="1">
        <name>pyridoxal 5'-phosphate</name>
        <dbReference type="ChEBI" id="CHEBI:597326"/>
    </cofactor>
</comment>
<evidence type="ECO:0000313" key="5">
    <source>
        <dbReference type="Proteomes" id="UP001222800"/>
    </source>
</evidence>
<dbReference type="Pfam" id="PF00266">
    <property type="entry name" value="Aminotran_5"/>
    <property type="match status" value="1"/>
</dbReference>
<keyword evidence="5" id="KW-1185">Reference proteome</keyword>
<dbReference type="InterPro" id="IPR000192">
    <property type="entry name" value="Aminotrans_V_dom"/>
</dbReference>
<dbReference type="Gene3D" id="3.90.1150.10">
    <property type="entry name" value="Aspartate Aminotransferase, domain 1"/>
    <property type="match status" value="1"/>
</dbReference>
<sequence>MINDLAKYIEGANIPVRTTDGKVVKRIYFNNAATTLVLRPVMKKVNANVPLIAYIDAPGPLGKRITMKYEDVRDVVINFVGADASKDTVIYPKNSTDGINLLSDLFYQEDPDQVIITTAMEHMANYLPFTTRFETAVVGVTKEGDLDLDDLENKLNMYKGRVKLVTVTGASNVTGITPPIYKISKLVHKYGAKILVDAVQLVQHRPFDMKPHYDDEHIDFVVFSAHKCYTPFEGGALVGPYDFFCKYKPYLEGAGITNFISSEKVIYSDPPKRYEAGYPDIFGIIAMGETIKFIQNVGIDNISKYEKMLYRYMKKKLKNIPKVIMYAQDSDLINIPYIAFNVRGMYHTDVANYLAYEHGIEVGAGTAGADIYVQSLLGISPQEAYEKYIGGKNPGIVRISMGMYNNVGEINRFINALKKL</sequence>
<dbReference type="RefSeq" id="WP_277731043.1">
    <property type="nucleotide sequence ID" value="NZ_CP120733.1"/>
</dbReference>
<accession>A0ABY8E8A1</accession>
<dbReference type="GO" id="GO:0008483">
    <property type="term" value="F:transaminase activity"/>
    <property type="evidence" value="ECO:0007669"/>
    <property type="project" value="UniProtKB-KW"/>
</dbReference>
<dbReference type="SUPFAM" id="SSF53383">
    <property type="entry name" value="PLP-dependent transferases"/>
    <property type="match status" value="1"/>
</dbReference>
<evidence type="ECO:0000256" key="2">
    <source>
        <dbReference type="ARBA" id="ARBA00022898"/>
    </source>
</evidence>
<feature type="domain" description="Aminotransferase class V" evidence="3">
    <location>
        <begin position="27"/>
        <end position="413"/>
    </location>
</feature>
<dbReference type="EMBL" id="CP120733">
    <property type="protein sequence ID" value="WFD09122.1"/>
    <property type="molecule type" value="Genomic_DNA"/>
</dbReference>
<dbReference type="InterPro" id="IPR015422">
    <property type="entry name" value="PyrdxlP-dep_Trfase_small"/>
</dbReference>
<gene>
    <name evidence="4" type="ORF">P4S50_12080</name>
</gene>
<evidence type="ECO:0000259" key="3">
    <source>
        <dbReference type="Pfam" id="PF00266"/>
    </source>
</evidence>